<evidence type="ECO:0000313" key="3">
    <source>
        <dbReference type="Proteomes" id="UP000053433"/>
    </source>
</evidence>
<dbReference type="Proteomes" id="UP000053433">
    <property type="component" value="Unassembled WGS sequence"/>
</dbReference>
<sequence length="111" mass="11900">MPGNILFALSLCRKAGALVMGFDSVKDSVGKGKAQLVLCAGDLSEGTRRRVGAFCEDWVEVADLPETQFALAQISKKTTGVFAVTDPELAKLCRKNLAAQAANQKEERPCQ</sequence>
<dbReference type="Pfam" id="PF01248">
    <property type="entry name" value="Ribosomal_L7Ae"/>
    <property type="match status" value="1"/>
</dbReference>
<reference evidence="2 3" key="1">
    <citation type="submission" date="2015-10" db="EMBL/GenBank/DDBJ databases">
        <title>A novel member of the family Ruminococcaceae isolated from human faeces.</title>
        <authorList>
            <person name="Shkoporov A.N."/>
            <person name="Chaplin A.V."/>
            <person name="Motuzova O.V."/>
            <person name="Kafarskaia L.I."/>
            <person name="Efimov B.A."/>
        </authorList>
    </citation>
    <scope>NUCLEOTIDE SEQUENCE [LARGE SCALE GENOMIC DNA]</scope>
    <source>
        <strain evidence="2 3">668</strain>
    </source>
</reference>
<dbReference type="AlphaFoldDB" id="A0A0W7TR06"/>
<gene>
    <name evidence="2" type="ORF">ASJ35_09745</name>
</gene>
<comment type="caution">
    <text evidence="2">The sequence shown here is derived from an EMBL/GenBank/DDBJ whole genome shotgun (WGS) entry which is preliminary data.</text>
</comment>
<feature type="domain" description="Ribosomal protein eL8/eL30/eS12/Gadd45" evidence="1">
    <location>
        <begin position="8"/>
        <end position="61"/>
    </location>
</feature>
<evidence type="ECO:0000313" key="2">
    <source>
        <dbReference type="EMBL" id="KUE76257.1"/>
    </source>
</evidence>
<dbReference type="InterPro" id="IPR004038">
    <property type="entry name" value="Ribosomal_eL8/eL30/eS12/Gad45"/>
</dbReference>
<accession>A0A0W7TR06</accession>
<name>A0A0W7TR06_9FIRM</name>
<proteinExistence type="predicted"/>
<dbReference type="EMBL" id="LMUA01000011">
    <property type="protein sequence ID" value="KUE76257.1"/>
    <property type="molecule type" value="Genomic_DNA"/>
</dbReference>
<protein>
    <recommendedName>
        <fullName evidence="1">Ribosomal protein eL8/eL30/eS12/Gadd45 domain-containing protein</fullName>
    </recommendedName>
</protein>
<dbReference type="SUPFAM" id="SSF55315">
    <property type="entry name" value="L30e-like"/>
    <property type="match status" value="1"/>
</dbReference>
<evidence type="ECO:0000259" key="1">
    <source>
        <dbReference type="Pfam" id="PF01248"/>
    </source>
</evidence>
<dbReference type="Gene3D" id="3.30.1330.30">
    <property type="match status" value="1"/>
</dbReference>
<organism evidence="2 3">
    <name type="scientific">Ruthenibacterium lactatiformans</name>
    <dbReference type="NCBI Taxonomy" id="1550024"/>
    <lineage>
        <taxon>Bacteria</taxon>
        <taxon>Bacillati</taxon>
        <taxon>Bacillota</taxon>
        <taxon>Clostridia</taxon>
        <taxon>Eubacteriales</taxon>
        <taxon>Oscillospiraceae</taxon>
        <taxon>Ruthenibacterium</taxon>
    </lineage>
</organism>
<dbReference type="RefSeq" id="WP_058723239.1">
    <property type="nucleotide sequence ID" value="NZ_LMUA01000011.1"/>
</dbReference>
<dbReference type="InterPro" id="IPR029064">
    <property type="entry name" value="Ribosomal_eL30-like_sf"/>
</dbReference>